<dbReference type="CDD" id="cd01948">
    <property type="entry name" value="EAL"/>
    <property type="match status" value="1"/>
</dbReference>
<keyword evidence="2" id="KW-0472">Membrane</keyword>
<evidence type="ECO:0008006" key="7">
    <source>
        <dbReference type="Google" id="ProtNLM"/>
    </source>
</evidence>
<keyword evidence="2" id="KW-0812">Transmembrane</keyword>
<sequence length="781" mass="82586">MRPDALASTPTATAVDPAVLVGRRPAWAWFLGVAVAATGVYLLLPDGAVQDALYVAFGLAAVVAVEVGVRRNRPARTAPWRLLALGTLLWATGDVLGSWYADVLGVQTFPTPADPAYLLGYGVVAAGLSLLIRGRDLRRDRASLLDSAILTAALGVLGWVLLARPTIEGYSDSPLAAVVAATYPFVDILLVGLLIRLVTTPGGRSRSFRLLVTSMALLAVADTLLTALKLMAWGSSDALDPLWLLSYATCGAAALDPSMVALTAPSRPTAVRFTRLRLVALAVAAFVPPAVLGAQRVLGLPLDVWAVVAGSVAVFGLVIARMKLSLDQIQTANAEREVARVALAHQAAHDSLTGLPNRAQVTYLMRGALGRAQRSGAVVGLLFVDLDGFKQVNDTLGHAAGDEVLVTASHRMQECVRSGDVVARFGGDEFVVLLEPVDEEGSAVAVAERLVAALTLPLVLAGGREVGIGASVGVAVAQDGAVDPERLLMEADVAVYRAKVAGRGRVEVFDTSLRRELDQRHRLQDGLVRAIAAGDLELRHEPVVDLRTHRLAGYEATVSWPRPDEDELGRAEILPVAERSELVCDLDSWALREAVRQAACIPLGSAPAMLAVPLSGRHLRRPRVLEDVATALRTGELEPSRLVLVVGAVDLADDPAVIGHLEQLRATGVRVCVEGFGTHEGPTDRWSRLPVDLVRFDPEALSGGPLRTSLLRLTVETAHTFGWEVVGSGVRDPDQLAVLAQVGCAYAQGPMPRRTIQAFAGSSAGHNQRATAGGGTGRDQR</sequence>
<dbReference type="SMART" id="SM00267">
    <property type="entry name" value="GGDEF"/>
    <property type="match status" value="1"/>
</dbReference>
<feature type="transmembrane region" description="Helical" evidence="2">
    <location>
        <begin position="304"/>
        <end position="320"/>
    </location>
</feature>
<feature type="transmembrane region" description="Helical" evidence="2">
    <location>
        <begin position="50"/>
        <end position="69"/>
    </location>
</feature>
<dbReference type="PANTHER" id="PTHR44757:SF2">
    <property type="entry name" value="BIOFILM ARCHITECTURE MAINTENANCE PROTEIN MBAA"/>
    <property type="match status" value="1"/>
</dbReference>
<evidence type="ECO:0000313" key="6">
    <source>
        <dbReference type="Proteomes" id="UP001500767"/>
    </source>
</evidence>
<organism evidence="5 6">
    <name type="scientific">Microlunatus spumicola</name>
    <dbReference type="NCBI Taxonomy" id="81499"/>
    <lineage>
        <taxon>Bacteria</taxon>
        <taxon>Bacillati</taxon>
        <taxon>Actinomycetota</taxon>
        <taxon>Actinomycetes</taxon>
        <taxon>Propionibacteriales</taxon>
        <taxon>Propionibacteriaceae</taxon>
        <taxon>Microlunatus</taxon>
    </lineage>
</organism>
<dbReference type="SUPFAM" id="SSF141868">
    <property type="entry name" value="EAL domain-like"/>
    <property type="match status" value="1"/>
</dbReference>
<keyword evidence="6" id="KW-1185">Reference proteome</keyword>
<feature type="transmembrane region" description="Helical" evidence="2">
    <location>
        <begin position="175"/>
        <end position="198"/>
    </location>
</feature>
<feature type="transmembrane region" description="Helical" evidence="2">
    <location>
        <begin position="144"/>
        <end position="163"/>
    </location>
</feature>
<feature type="transmembrane region" description="Helical" evidence="2">
    <location>
        <begin position="116"/>
        <end position="132"/>
    </location>
</feature>
<dbReference type="SUPFAM" id="SSF55073">
    <property type="entry name" value="Nucleotide cyclase"/>
    <property type="match status" value="1"/>
</dbReference>
<dbReference type="InterPro" id="IPR043128">
    <property type="entry name" value="Rev_trsase/Diguanyl_cyclase"/>
</dbReference>
<comment type="caution">
    <text evidence="5">The sequence shown here is derived from an EMBL/GenBank/DDBJ whole genome shotgun (WGS) entry which is preliminary data.</text>
</comment>
<dbReference type="PROSITE" id="PS50887">
    <property type="entry name" value="GGDEF"/>
    <property type="match status" value="1"/>
</dbReference>
<proteinExistence type="predicted"/>
<feature type="region of interest" description="Disordered" evidence="1">
    <location>
        <begin position="761"/>
        <end position="781"/>
    </location>
</feature>
<evidence type="ECO:0000256" key="1">
    <source>
        <dbReference type="SAM" id="MobiDB-lite"/>
    </source>
</evidence>
<feature type="transmembrane region" description="Helical" evidence="2">
    <location>
        <begin position="276"/>
        <end position="298"/>
    </location>
</feature>
<dbReference type="PANTHER" id="PTHR44757">
    <property type="entry name" value="DIGUANYLATE CYCLASE DGCP"/>
    <property type="match status" value="1"/>
</dbReference>
<dbReference type="SMART" id="SM00052">
    <property type="entry name" value="EAL"/>
    <property type="match status" value="1"/>
</dbReference>
<dbReference type="InterPro" id="IPR052155">
    <property type="entry name" value="Biofilm_reg_signaling"/>
</dbReference>
<keyword evidence="2" id="KW-1133">Transmembrane helix</keyword>
<dbReference type="InterPro" id="IPR029787">
    <property type="entry name" value="Nucleotide_cyclase"/>
</dbReference>
<feature type="transmembrane region" description="Helical" evidence="2">
    <location>
        <begin position="244"/>
        <end position="264"/>
    </location>
</feature>
<feature type="domain" description="GGDEF" evidence="4">
    <location>
        <begin position="377"/>
        <end position="511"/>
    </location>
</feature>
<gene>
    <name evidence="5" type="ORF">GCM10022197_24240</name>
</gene>
<evidence type="ECO:0000256" key="2">
    <source>
        <dbReference type="SAM" id="Phobius"/>
    </source>
</evidence>
<feature type="compositionally biased region" description="Gly residues" evidence="1">
    <location>
        <begin position="772"/>
        <end position="781"/>
    </location>
</feature>
<feature type="transmembrane region" description="Helical" evidence="2">
    <location>
        <begin position="210"/>
        <end position="232"/>
    </location>
</feature>
<dbReference type="EMBL" id="BAAAYR010000002">
    <property type="protein sequence ID" value="GAA3567270.1"/>
    <property type="molecule type" value="Genomic_DNA"/>
</dbReference>
<feature type="domain" description="EAL" evidence="3">
    <location>
        <begin position="520"/>
        <end position="769"/>
    </location>
</feature>
<dbReference type="InterPro" id="IPR035919">
    <property type="entry name" value="EAL_sf"/>
</dbReference>
<dbReference type="RefSeq" id="WP_204910447.1">
    <property type="nucleotide sequence ID" value="NZ_BAAAYR010000002.1"/>
</dbReference>
<feature type="transmembrane region" description="Helical" evidence="2">
    <location>
        <begin position="26"/>
        <end position="44"/>
    </location>
</feature>
<dbReference type="Pfam" id="PF00990">
    <property type="entry name" value="GGDEF"/>
    <property type="match status" value="1"/>
</dbReference>
<dbReference type="PROSITE" id="PS50883">
    <property type="entry name" value="EAL"/>
    <property type="match status" value="1"/>
</dbReference>
<evidence type="ECO:0000259" key="4">
    <source>
        <dbReference type="PROSITE" id="PS50887"/>
    </source>
</evidence>
<dbReference type="InterPro" id="IPR000160">
    <property type="entry name" value="GGDEF_dom"/>
</dbReference>
<dbReference type="InterPro" id="IPR001633">
    <property type="entry name" value="EAL_dom"/>
</dbReference>
<dbReference type="NCBIfam" id="TIGR00254">
    <property type="entry name" value="GGDEF"/>
    <property type="match status" value="1"/>
</dbReference>
<evidence type="ECO:0000259" key="3">
    <source>
        <dbReference type="PROSITE" id="PS50883"/>
    </source>
</evidence>
<feature type="transmembrane region" description="Helical" evidence="2">
    <location>
        <begin position="81"/>
        <end position="101"/>
    </location>
</feature>
<dbReference type="Pfam" id="PF00563">
    <property type="entry name" value="EAL"/>
    <property type="match status" value="1"/>
</dbReference>
<name>A0ABP6XJJ4_9ACTN</name>
<evidence type="ECO:0000313" key="5">
    <source>
        <dbReference type="EMBL" id="GAA3567270.1"/>
    </source>
</evidence>
<accession>A0ABP6XJJ4</accession>
<dbReference type="Proteomes" id="UP001500767">
    <property type="component" value="Unassembled WGS sequence"/>
</dbReference>
<reference evidence="6" key="1">
    <citation type="journal article" date="2019" name="Int. J. Syst. Evol. Microbiol.">
        <title>The Global Catalogue of Microorganisms (GCM) 10K type strain sequencing project: providing services to taxonomists for standard genome sequencing and annotation.</title>
        <authorList>
            <consortium name="The Broad Institute Genomics Platform"/>
            <consortium name="The Broad Institute Genome Sequencing Center for Infectious Disease"/>
            <person name="Wu L."/>
            <person name="Ma J."/>
        </authorList>
    </citation>
    <scope>NUCLEOTIDE SEQUENCE [LARGE SCALE GENOMIC DNA]</scope>
    <source>
        <strain evidence="6">JCM 16540</strain>
    </source>
</reference>
<dbReference type="CDD" id="cd01949">
    <property type="entry name" value="GGDEF"/>
    <property type="match status" value="1"/>
</dbReference>
<dbReference type="Gene3D" id="3.20.20.450">
    <property type="entry name" value="EAL domain"/>
    <property type="match status" value="1"/>
</dbReference>
<protein>
    <recommendedName>
        <fullName evidence="7">Diguanylate cyclase (GGDEF) domain-containing protein</fullName>
    </recommendedName>
</protein>
<dbReference type="Gene3D" id="3.30.70.270">
    <property type="match status" value="1"/>
</dbReference>